<dbReference type="PANTHER" id="PTHR22930:SF221">
    <property type="entry name" value="NUCLEASE HARBI1"/>
    <property type="match status" value="1"/>
</dbReference>
<dbReference type="Proteomes" id="UP000541444">
    <property type="component" value="Unassembled WGS sequence"/>
</dbReference>
<feature type="transmembrane region" description="Helical" evidence="1">
    <location>
        <begin position="12"/>
        <end position="32"/>
    </location>
</feature>
<dbReference type="Pfam" id="PF26138">
    <property type="entry name" value="DUF8040"/>
    <property type="match status" value="1"/>
</dbReference>
<comment type="caution">
    <text evidence="3">The sequence shown here is derived from an EMBL/GenBank/DDBJ whole genome shotgun (WGS) entry which is preliminary data.</text>
</comment>
<keyword evidence="1" id="KW-1133">Transmembrane helix</keyword>
<dbReference type="InterPro" id="IPR045249">
    <property type="entry name" value="HARBI1-like"/>
</dbReference>
<evidence type="ECO:0000313" key="4">
    <source>
        <dbReference type="Proteomes" id="UP000541444"/>
    </source>
</evidence>
<reference evidence="3 4" key="1">
    <citation type="journal article" date="2020" name="IScience">
        <title>Genome Sequencing of the Endangered Kingdonia uniflora (Circaeasteraceae, Ranunculales) Reveals Potential Mechanisms of Evolutionary Specialization.</title>
        <authorList>
            <person name="Sun Y."/>
            <person name="Deng T."/>
            <person name="Zhang A."/>
            <person name="Moore M.J."/>
            <person name="Landis J.B."/>
            <person name="Lin N."/>
            <person name="Zhang H."/>
            <person name="Zhang X."/>
            <person name="Huang J."/>
            <person name="Zhang X."/>
            <person name="Sun H."/>
            <person name="Wang H."/>
        </authorList>
    </citation>
    <scope>NUCLEOTIDE SEQUENCE [LARGE SCALE GENOMIC DNA]</scope>
    <source>
        <strain evidence="3">TB1705</strain>
        <tissue evidence="3">Leaf</tissue>
    </source>
</reference>
<dbReference type="PANTHER" id="PTHR22930">
    <property type="match status" value="1"/>
</dbReference>
<accession>A0A7J7L2S4</accession>
<protein>
    <recommendedName>
        <fullName evidence="2">DUF8040 domain-containing protein</fullName>
    </recommendedName>
</protein>
<keyword evidence="1" id="KW-0812">Transmembrane</keyword>
<dbReference type="AlphaFoldDB" id="A0A7J7L2S4"/>
<feature type="domain" description="DUF8040" evidence="2">
    <location>
        <begin position="56"/>
        <end position="136"/>
    </location>
</feature>
<dbReference type="EMBL" id="JACGCM010002668">
    <property type="protein sequence ID" value="KAF6136879.1"/>
    <property type="molecule type" value="Genomic_DNA"/>
</dbReference>
<name>A0A7J7L2S4_9MAGN</name>
<dbReference type="InterPro" id="IPR058353">
    <property type="entry name" value="DUF8040"/>
</dbReference>
<gene>
    <name evidence="3" type="ORF">GIB67_018918</name>
</gene>
<keyword evidence="4" id="KW-1185">Reference proteome</keyword>
<evidence type="ECO:0000259" key="2">
    <source>
        <dbReference type="Pfam" id="PF26138"/>
    </source>
</evidence>
<evidence type="ECO:0000256" key="1">
    <source>
        <dbReference type="SAM" id="Phobius"/>
    </source>
</evidence>
<sequence length="271" mass="31560">MNGNEDHRNNVVVLATATTSVTIAIVTAYLMLDNPRKPYSNKVADRNDHIKWILPSEKRCRWNLRMGREPFHHLCALIKDRDLLRDTRICNVEEQLMRLLHILGHNVRHRVLEGRYYRSLETISHQFNEVLHAIVKLYNVLIVDHGEIIHNGKVQTQVTDNPHFTPYFMVFLFELDPDLLSVRGVGGNVEWRSHVENAWIYHEVKTRRMVLEERIASQIQRLKLKYFEDQSLENPTPVLVPVPPTYQGMLENEAAETEEEFTADGGFTTLS</sequence>
<evidence type="ECO:0000313" key="3">
    <source>
        <dbReference type="EMBL" id="KAF6136879.1"/>
    </source>
</evidence>
<proteinExistence type="predicted"/>
<organism evidence="3 4">
    <name type="scientific">Kingdonia uniflora</name>
    <dbReference type="NCBI Taxonomy" id="39325"/>
    <lineage>
        <taxon>Eukaryota</taxon>
        <taxon>Viridiplantae</taxon>
        <taxon>Streptophyta</taxon>
        <taxon>Embryophyta</taxon>
        <taxon>Tracheophyta</taxon>
        <taxon>Spermatophyta</taxon>
        <taxon>Magnoliopsida</taxon>
        <taxon>Ranunculales</taxon>
        <taxon>Circaeasteraceae</taxon>
        <taxon>Kingdonia</taxon>
    </lineage>
</organism>
<keyword evidence="1" id="KW-0472">Membrane</keyword>